<dbReference type="GO" id="GO:0006508">
    <property type="term" value="P:proteolysis"/>
    <property type="evidence" value="ECO:0007669"/>
    <property type="project" value="UniProtKB-KW"/>
</dbReference>
<dbReference type="Pfam" id="PF01694">
    <property type="entry name" value="Rhomboid"/>
    <property type="match status" value="1"/>
</dbReference>
<keyword evidence="3 7" id="KW-0812">Transmembrane</keyword>
<evidence type="ECO:0000256" key="7">
    <source>
        <dbReference type="SAM" id="Phobius"/>
    </source>
</evidence>
<dbReference type="InterPro" id="IPR022764">
    <property type="entry name" value="Peptidase_S54_rhomboid_dom"/>
</dbReference>
<feature type="transmembrane region" description="Helical" evidence="7">
    <location>
        <begin position="159"/>
        <end position="183"/>
    </location>
</feature>
<dbReference type="RefSeq" id="WP_301415103.1">
    <property type="nucleotide sequence ID" value="NZ_CP098023.1"/>
</dbReference>
<evidence type="ECO:0000259" key="8">
    <source>
        <dbReference type="Pfam" id="PF01694"/>
    </source>
</evidence>
<name>A0ABY9E8I6_9GAMM</name>
<comment type="subcellular location">
    <subcellularLocation>
        <location evidence="1">Membrane</location>
        <topology evidence="1">Multi-pass membrane protein</topology>
    </subcellularLocation>
</comment>
<dbReference type="InterPro" id="IPR035952">
    <property type="entry name" value="Rhomboid-like_sf"/>
</dbReference>
<evidence type="ECO:0000256" key="4">
    <source>
        <dbReference type="ARBA" id="ARBA00022801"/>
    </source>
</evidence>
<dbReference type="SUPFAM" id="SSF144091">
    <property type="entry name" value="Rhomboid-like"/>
    <property type="match status" value="1"/>
</dbReference>
<evidence type="ECO:0000313" key="10">
    <source>
        <dbReference type="Proteomes" id="UP001321520"/>
    </source>
</evidence>
<keyword evidence="5 7" id="KW-1133">Transmembrane helix</keyword>
<comment type="similarity">
    <text evidence="2">Belongs to the peptidase S54 family.</text>
</comment>
<evidence type="ECO:0000256" key="1">
    <source>
        <dbReference type="ARBA" id="ARBA00004141"/>
    </source>
</evidence>
<dbReference type="Gene3D" id="1.20.1540.10">
    <property type="entry name" value="Rhomboid-like"/>
    <property type="match status" value="1"/>
</dbReference>
<evidence type="ECO:0000256" key="2">
    <source>
        <dbReference type="ARBA" id="ARBA00009045"/>
    </source>
</evidence>
<evidence type="ECO:0000256" key="6">
    <source>
        <dbReference type="ARBA" id="ARBA00023136"/>
    </source>
</evidence>
<evidence type="ECO:0000256" key="3">
    <source>
        <dbReference type="ARBA" id="ARBA00022692"/>
    </source>
</evidence>
<dbReference type="Proteomes" id="UP001321520">
    <property type="component" value="Chromosome"/>
</dbReference>
<gene>
    <name evidence="9" type="ORF">M8T91_15620</name>
</gene>
<dbReference type="PANTHER" id="PTHR43731:SF14">
    <property type="entry name" value="PRESENILIN-ASSOCIATED RHOMBOID-LIKE PROTEIN, MITOCHONDRIAL"/>
    <property type="match status" value="1"/>
</dbReference>
<evidence type="ECO:0000256" key="5">
    <source>
        <dbReference type="ARBA" id="ARBA00022989"/>
    </source>
</evidence>
<feature type="domain" description="Peptidase S54 rhomboid" evidence="8">
    <location>
        <begin position="141"/>
        <end position="286"/>
    </location>
</feature>
<evidence type="ECO:0000313" key="9">
    <source>
        <dbReference type="EMBL" id="WKD49313.1"/>
    </source>
</evidence>
<dbReference type="PANTHER" id="PTHR43731">
    <property type="entry name" value="RHOMBOID PROTEASE"/>
    <property type="match status" value="1"/>
</dbReference>
<dbReference type="GO" id="GO:0008233">
    <property type="term" value="F:peptidase activity"/>
    <property type="evidence" value="ECO:0007669"/>
    <property type="project" value="UniProtKB-KW"/>
</dbReference>
<dbReference type="InterPro" id="IPR050925">
    <property type="entry name" value="Rhomboid_protease_S54"/>
</dbReference>
<proteinExistence type="inferred from homology"/>
<accession>A0ABY9E8I6</accession>
<feature type="transmembrane region" description="Helical" evidence="7">
    <location>
        <begin position="265"/>
        <end position="287"/>
    </location>
</feature>
<sequence>MLIIPIQNKPDWRRPPLVCFALILLNLVVFAGYQSGDKARWRQAEEYYFSTDLPGLEEQRFLVYVDEVHPEWRLQVGAEGEEFIYRELLWNPEFHRWLLPGLEEEGQTLWLQQRLRFAELRGHMSSLALGLTPAEPNPAGLLGHMFLHGSWDHLIGNMVFLLLFGLSVELALGGGWFFVFYLLGGLAAAGLHMLVESGSHVSMVGASGAVSAVIGMFVAIYGVRRLRFFYTFGFIFGEFSAPALLVLPLWLGKELFGYFYGDAGIAYWAHTGGLLAGFALALLLLYWRPPLQALPEEGEGVLPSPQRSALTRIDRFQEEGKLVEATAAATAAVRQYPHSLVLIERTIELTAMTPDSEAFHRANFALFALAANPDIAVSVLAAGYRRYLQATRNPRALTAKVCLLLARRAAEAADWPWLEALLCRLASQNVQHPLIPRLGVRLVNYYRRMGEEGRAREIKRLTDSMEISGPA</sequence>
<organism evidence="9 10">
    <name type="scientific">Microbulbifer spongiae</name>
    <dbReference type="NCBI Taxonomy" id="2944933"/>
    <lineage>
        <taxon>Bacteria</taxon>
        <taxon>Pseudomonadati</taxon>
        <taxon>Pseudomonadota</taxon>
        <taxon>Gammaproteobacteria</taxon>
        <taxon>Cellvibrionales</taxon>
        <taxon>Microbulbiferaceae</taxon>
        <taxon>Microbulbifer</taxon>
    </lineage>
</organism>
<keyword evidence="10" id="KW-1185">Reference proteome</keyword>
<reference evidence="9 10" key="1">
    <citation type="submission" date="2022-05" db="EMBL/GenBank/DDBJ databases">
        <title>Microbulbifer sp. nov., isolated from sponge.</title>
        <authorList>
            <person name="Gao L."/>
        </authorList>
    </citation>
    <scope>NUCLEOTIDE SEQUENCE [LARGE SCALE GENOMIC DNA]</scope>
    <source>
        <strain evidence="9 10">MI-G</strain>
    </source>
</reference>
<protein>
    <submittedName>
        <fullName evidence="9">Rhomboid family intramembrane serine protease</fullName>
    </submittedName>
</protein>
<feature type="transmembrane region" description="Helical" evidence="7">
    <location>
        <begin position="203"/>
        <end position="221"/>
    </location>
</feature>
<feature type="transmembrane region" description="Helical" evidence="7">
    <location>
        <begin position="15"/>
        <end position="33"/>
    </location>
</feature>
<keyword evidence="4" id="KW-0378">Hydrolase</keyword>
<feature type="transmembrane region" description="Helical" evidence="7">
    <location>
        <begin position="228"/>
        <end position="250"/>
    </location>
</feature>
<dbReference type="EMBL" id="CP098023">
    <property type="protein sequence ID" value="WKD49313.1"/>
    <property type="molecule type" value="Genomic_DNA"/>
</dbReference>
<keyword evidence="6 7" id="KW-0472">Membrane</keyword>
<keyword evidence="9" id="KW-0645">Protease</keyword>